<protein>
    <recommendedName>
        <fullName evidence="7">N-(2-amino-2-carboxyethyl)-L-glutamate synthase</fullName>
        <ecNumber evidence="6">2.5.1.140</ecNumber>
    </recommendedName>
</protein>
<dbReference type="EMBL" id="CP017599">
    <property type="protein sequence ID" value="AOX03079.1"/>
    <property type="molecule type" value="Genomic_DNA"/>
</dbReference>
<dbReference type="InterPro" id="IPR036052">
    <property type="entry name" value="TrpB-like_PALP_sf"/>
</dbReference>
<evidence type="ECO:0000256" key="8">
    <source>
        <dbReference type="ARBA" id="ARBA00022679"/>
    </source>
</evidence>
<evidence type="ECO:0000256" key="5">
    <source>
        <dbReference type="ARBA" id="ARBA00011738"/>
    </source>
</evidence>
<dbReference type="InterPro" id="IPR050214">
    <property type="entry name" value="Cys_Synth/Cystath_Beta-Synth"/>
</dbReference>
<sequence length="337" mass="36803">MGLGIISAIGKTPLIQLSKFWEDSKFNIFAKLEFLNPGGSIKDRPALNIIHCGLETGQIDSNTVVIESSSGNMAIGLAQACSYFNLSFICVVDSKTTTQNLQLLKLYGAKIDIIEQPDPVTGEFLQARLNRVKTLCNLIPNSFWPNQYGNYLNPEVHHQTMDEIVRDLGEQVDYLFVATSTCGTIRGCGEYCRTHNLKTKVIAVDALGSKISGNEQAERLIPGLGAGIKPEHCKAELIDKFVQVSSLDCVVGCRHLARTETILAGGSAGGIAMAIAKMYSEIPAGSNCVAILPDRGERYLDTVYSDTWVRDKFGEVDNLWKQPIKVLHSNSLVMSSS</sequence>
<dbReference type="GO" id="GO:0006535">
    <property type="term" value="P:cysteine biosynthetic process from serine"/>
    <property type="evidence" value="ECO:0007669"/>
    <property type="project" value="InterPro"/>
</dbReference>
<comment type="subunit">
    <text evidence="5">Homodimer.</text>
</comment>
<gene>
    <name evidence="11" type="ORF">BJP34_29790</name>
</gene>
<evidence type="ECO:0000313" key="11">
    <source>
        <dbReference type="EMBL" id="AOX03079.1"/>
    </source>
</evidence>
<evidence type="ECO:0000256" key="6">
    <source>
        <dbReference type="ARBA" id="ARBA00012331"/>
    </source>
</evidence>
<dbReference type="InterPro" id="IPR001926">
    <property type="entry name" value="TrpB-like_PALP"/>
</dbReference>
<dbReference type="SUPFAM" id="SSF53686">
    <property type="entry name" value="Tryptophan synthase beta subunit-like PLP-dependent enzymes"/>
    <property type="match status" value="1"/>
</dbReference>
<dbReference type="NCBIfam" id="TIGR03945">
    <property type="entry name" value="PLP_SbnA_fam"/>
    <property type="match status" value="1"/>
</dbReference>
<proteinExistence type="inferred from homology"/>
<dbReference type="PROSITE" id="PS00901">
    <property type="entry name" value="CYS_SYNTHASE"/>
    <property type="match status" value="1"/>
</dbReference>
<comment type="function">
    <text evidence="2">Catalyzes the synthesis of N-((2S)-2-amino-2-carboxyethyl)-L-glutamate (ACEGA) from O-phospho-L-serine and L-glutamate. Involved in the biosynthesis of L-2,3-diaminopropionic acid (L-Dap), a precursor of staphyloferrin B and antibiotics.</text>
</comment>
<dbReference type="OrthoDB" id="9808024at2"/>
<comment type="pathway">
    <text evidence="3">Siderophore biosynthesis.</text>
</comment>
<comment type="similarity">
    <text evidence="4">Belongs to the cysteine synthase/cystathionine beta-synthase family. SbnA subfamily.</text>
</comment>
<dbReference type="STRING" id="1458985.BJP34_29790"/>
<dbReference type="Pfam" id="PF00291">
    <property type="entry name" value="PALP"/>
    <property type="match status" value="1"/>
</dbReference>
<feature type="domain" description="Tryptophan synthase beta chain-like PALP" evidence="10">
    <location>
        <begin position="7"/>
        <end position="294"/>
    </location>
</feature>
<keyword evidence="8" id="KW-0808">Transferase</keyword>
<dbReference type="KEGG" id="mpro:BJP34_29790"/>
<comment type="cofactor">
    <cofactor evidence="1">
        <name>pyridoxal 5'-phosphate</name>
        <dbReference type="ChEBI" id="CHEBI:597326"/>
    </cofactor>
</comment>
<dbReference type="InterPro" id="IPR001216">
    <property type="entry name" value="P-phosphate_BS"/>
</dbReference>
<evidence type="ECO:0000256" key="1">
    <source>
        <dbReference type="ARBA" id="ARBA00001933"/>
    </source>
</evidence>
<evidence type="ECO:0000256" key="3">
    <source>
        <dbReference type="ARBA" id="ARBA00004924"/>
    </source>
</evidence>
<dbReference type="AlphaFoldDB" id="A0A1D8TZK1"/>
<accession>A0A1D8TZK1</accession>
<evidence type="ECO:0000256" key="4">
    <source>
        <dbReference type="ARBA" id="ARBA00008519"/>
    </source>
</evidence>
<dbReference type="GO" id="GO:0016765">
    <property type="term" value="F:transferase activity, transferring alkyl or aryl (other than methyl) groups"/>
    <property type="evidence" value="ECO:0007669"/>
    <property type="project" value="UniProtKB-ARBA"/>
</dbReference>
<dbReference type="EC" id="2.5.1.140" evidence="6"/>
<evidence type="ECO:0000259" key="10">
    <source>
        <dbReference type="Pfam" id="PF00291"/>
    </source>
</evidence>
<dbReference type="Proteomes" id="UP000177870">
    <property type="component" value="Chromosome"/>
</dbReference>
<evidence type="ECO:0000256" key="2">
    <source>
        <dbReference type="ARBA" id="ARBA00004056"/>
    </source>
</evidence>
<dbReference type="RefSeq" id="WP_070395471.1">
    <property type="nucleotide sequence ID" value="NZ_CP017599.1"/>
</dbReference>
<organism evidence="11 12">
    <name type="scientific">Moorena producens PAL-8-15-08-1</name>
    <dbReference type="NCBI Taxonomy" id="1458985"/>
    <lineage>
        <taxon>Bacteria</taxon>
        <taxon>Bacillati</taxon>
        <taxon>Cyanobacteriota</taxon>
        <taxon>Cyanophyceae</taxon>
        <taxon>Coleofasciculales</taxon>
        <taxon>Coleofasciculaceae</taxon>
        <taxon>Moorena</taxon>
    </lineage>
</organism>
<dbReference type="Gene3D" id="3.40.50.1100">
    <property type="match status" value="2"/>
</dbReference>
<dbReference type="InterPro" id="IPR023927">
    <property type="entry name" value="SbnA"/>
</dbReference>
<evidence type="ECO:0000256" key="7">
    <source>
        <dbReference type="ARBA" id="ARBA00016985"/>
    </source>
</evidence>
<keyword evidence="9" id="KW-0663">Pyridoxal phosphate</keyword>
<reference evidence="12" key="1">
    <citation type="submission" date="2016-10" db="EMBL/GenBank/DDBJ databases">
        <title>Comparative genomics uncovers the prolific and rare metabolic potential of the cyanobacterial genus Moorea.</title>
        <authorList>
            <person name="Leao T."/>
            <person name="Castelao G."/>
            <person name="Korobeynikov A."/>
            <person name="Monroe E.A."/>
            <person name="Podell S."/>
            <person name="Glukhov E."/>
            <person name="Allen E."/>
            <person name="Gerwick W.H."/>
            <person name="Gerwick L."/>
        </authorList>
    </citation>
    <scope>NUCLEOTIDE SEQUENCE [LARGE SCALE GENOMIC DNA]</scope>
    <source>
        <strain evidence="12">PAL-8-15-08-1</strain>
    </source>
</reference>
<name>A0A1D8TZK1_9CYAN</name>
<dbReference type="PANTHER" id="PTHR10314">
    <property type="entry name" value="CYSTATHIONINE BETA-SYNTHASE"/>
    <property type="match status" value="1"/>
</dbReference>
<evidence type="ECO:0000313" key="12">
    <source>
        <dbReference type="Proteomes" id="UP000177870"/>
    </source>
</evidence>
<evidence type="ECO:0000256" key="9">
    <source>
        <dbReference type="ARBA" id="ARBA00022898"/>
    </source>
</evidence>
<dbReference type="CDD" id="cd01561">
    <property type="entry name" value="CBS_like"/>
    <property type="match status" value="1"/>
</dbReference>